<dbReference type="EMBL" id="QUBR01000001">
    <property type="protein sequence ID" value="REK72578.1"/>
    <property type="molecule type" value="Genomic_DNA"/>
</dbReference>
<gene>
    <name evidence="3" type="ORF">DX116_02890</name>
</gene>
<name>A0A371PAN3_9ACTN</name>
<evidence type="ECO:0000313" key="3">
    <source>
        <dbReference type="EMBL" id="REK72578.1"/>
    </source>
</evidence>
<dbReference type="SUPFAM" id="SSF50952">
    <property type="entry name" value="Soluble quinoprotein glucose dehydrogenase"/>
    <property type="match status" value="1"/>
</dbReference>
<accession>A0A371PAN3</accession>
<evidence type="ECO:0000256" key="1">
    <source>
        <dbReference type="SAM" id="SignalP"/>
    </source>
</evidence>
<protein>
    <submittedName>
        <fullName evidence="3">PQQ-dependent sugar dehydrogenase</fullName>
    </submittedName>
</protein>
<dbReference type="InterPro" id="IPR011042">
    <property type="entry name" value="6-blade_b-propeller_TolB-like"/>
</dbReference>
<evidence type="ECO:0000313" key="4">
    <source>
        <dbReference type="Proteomes" id="UP000265581"/>
    </source>
</evidence>
<feature type="signal peptide" evidence="1">
    <location>
        <begin position="1"/>
        <end position="27"/>
    </location>
</feature>
<dbReference type="InterPro" id="IPR012938">
    <property type="entry name" value="Glc/Sorbosone_DH"/>
</dbReference>
<dbReference type="AlphaFoldDB" id="A0A371PAN3"/>
<comment type="caution">
    <text evidence="3">The sequence shown here is derived from an EMBL/GenBank/DDBJ whole genome shotgun (WGS) entry which is preliminary data.</text>
</comment>
<keyword evidence="4" id="KW-1185">Reference proteome</keyword>
<evidence type="ECO:0000259" key="2">
    <source>
        <dbReference type="Pfam" id="PF07995"/>
    </source>
</evidence>
<sequence length="387" mass="42243">MRRLVPAIAAVLVLPASLLSATSPASAGAQRPDLRVSVVQSGLEHPWDLAFLPDRSMLVTERSRMRLTLRRPDGRTRTIFTAPEHMWSGGETGLMSVEPAKDFATSRAFMTCHGYRNGGVQDVRVVRWRLNRAATKATRVRTLVTGLPSTSGRHGGCALVTGSGDQLFIGTGDAAVGANPQRLTSGGGKVLRVDARTGRGIKTNPFIRSTNRMKQRVYTYGHRNVQGLARRSDGTIWSVEQGSYRDDEVNRLRKKGNYGWNPVPRTAGDPAYNEGADSPMTDHRLPGRQRSAAWRSGPQTFATSGGTFVSGRSWKGWRGALAVSSLKDSSLRLLRFDRRGSLRETWKPSALDGTYGRLRAAVRGPDGALYLTTSNGADDKILRVTAR</sequence>
<dbReference type="InterPro" id="IPR011041">
    <property type="entry name" value="Quinoprot_gluc/sorb_DH_b-prop"/>
</dbReference>
<proteinExistence type="predicted"/>
<dbReference type="Pfam" id="PF07995">
    <property type="entry name" value="GSDH"/>
    <property type="match status" value="1"/>
</dbReference>
<keyword evidence="1" id="KW-0732">Signal</keyword>
<dbReference type="Gene3D" id="2.120.10.30">
    <property type="entry name" value="TolB, C-terminal domain"/>
    <property type="match status" value="1"/>
</dbReference>
<dbReference type="PANTHER" id="PTHR19328:SF13">
    <property type="entry name" value="HIPL1 PROTEIN"/>
    <property type="match status" value="1"/>
</dbReference>
<feature type="chain" id="PRO_5016794408" evidence="1">
    <location>
        <begin position="28"/>
        <end position="387"/>
    </location>
</feature>
<reference evidence="3 4" key="1">
    <citation type="submission" date="2018-08" db="EMBL/GenBank/DDBJ databases">
        <title>Aeromicrobium sp. M2KJ-4, whole genome shotgun sequence.</title>
        <authorList>
            <person name="Tuo L."/>
        </authorList>
    </citation>
    <scope>NUCLEOTIDE SEQUENCE [LARGE SCALE GENOMIC DNA]</scope>
    <source>
        <strain evidence="3 4">M2KJ-4</strain>
    </source>
</reference>
<dbReference type="OrthoDB" id="9770043at2"/>
<dbReference type="PANTHER" id="PTHR19328">
    <property type="entry name" value="HEDGEHOG-INTERACTING PROTEIN"/>
    <property type="match status" value="1"/>
</dbReference>
<feature type="domain" description="Glucose/Sorbosone dehydrogenase" evidence="2">
    <location>
        <begin position="43"/>
        <end position="376"/>
    </location>
</feature>
<dbReference type="RefSeq" id="WP_119702690.1">
    <property type="nucleotide sequence ID" value="NZ_JBHSOI010000001.1"/>
</dbReference>
<organism evidence="3 4">
    <name type="scientific">Aeromicrobium endophyticum</name>
    <dbReference type="NCBI Taxonomy" id="2292704"/>
    <lineage>
        <taxon>Bacteria</taxon>
        <taxon>Bacillati</taxon>
        <taxon>Actinomycetota</taxon>
        <taxon>Actinomycetes</taxon>
        <taxon>Propionibacteriales</taxon>
        <taxon>Nocardioidaceae</taxon>
        <taxon>Aeromicrobium</taxon>
    </lineage>
</organism>
<dbReference type="Proteomes" id="UP000265581">
    <property type="component" value="Unassembled WGS sequence"/>
</dbReference>